<dbReference type="RefSeq" id="WP_168032747.1">
    <property type="nucleotide sequence ID" value="NZ_JAAVNE010000028.1"/>
</dbReference>
<organism evidence="1 2">
    <name type="scientific">Falsiroseomonas selenitidurans</name>
    <dbReference type="NCBI Taxonomy" id="2716335"/>
    <lineage>
        <taxon>Bacteria</taxon>
        <taxon>Pseudomonadati</taxon>
        <taxon>Pseudomonadota</taxon>
        <taxon>Alphaproteobacteria</taxon>
        <taxon>Acetobacterales</taxon>
        <taxon>Roseomonadaceae</taxon>
        <taxon>Falsiroseomonas</taxon>
    </lineage>
</organism>
<accession>A0ABX1E5S4</accession>
<protein>
    <submittedName>
        <fullName evidence="1">Uncharacterized protein</fullName>
    </submittedName>
</protein>
<dbReference type="EMBL" id="JAAVNE010000028">
    <property type="protein sequence ID" value="NKC32537.1"/>
    <property type="molecule type" value="Genomic_DNA"/>
</dbReference>
<gene>
    <name evidence="1" type="ORF">HEQ75_16850</name>
</gene>
<reference evidence="1 2" key="1">
    <citation type="submission" date="2020-03" db="EMBL/GenBank/DDBJ databases">
        <title>Roseomonas selenitidurans sp. nov. isolated from urban soil.</title>
        <authorList>
            <person name="Liu H."/>
        </authorList>
    </citation>
    <scope>NUCLEOTIDE SEQUENCE [LARGE SCALE GENOMIC DNA]</scope>
    <source>
        <strain evidence="1 2">BU-1</strain>
    </source>
</reference>
<evidence type="ECO:0000313" key="2">
    <source>
        <dbReference type="Proteomes" id="UP000787635"/>
    </source>
</evidence>
<sequence>MTQDQYDDGLVHAHGWACRERGRMVHRPQPAPVEPDAYDDGLVHPHGWACSERGRMAGG</sequence>
<evidence type="ECO:0000313" key="1">
    <source>
        <dbReference type="EMBL" id="NKC32537.1"/>
    </source>
</evidence>
<keyword evidence="2" id="KW-1185">Reference proteome</keyword>
<comment type="caution">
    <text evidence="1">The sequence shown here is derived from an EMBL/GenBank/DDBJ whole genome shotgun (WGS) entry which is preliminary data.</text>
</comment>
<proteinExistence type="predicted"/>
<name>A0ABX1E5S4_9PROT</name>
<dbReference type="Proteomes" id="UP000787635">
    <property type="component" value="Unassembled WGS sequence"/>
</dbReference>